<sequence length="355" mass="39394">MPIFQRLVHVVQRLTEDLSWFGLFGILLLQVSTSWVLLWLCGETELIHPDTFIYYSMVVVSTVGFGDFSPVTSAGKYVVALYQIPTGLLVFGALIGKFSQLALAILRKGMNGLGDYSDYQDHVLVFGWNADKTEQVIQYILADKKRLQRKIILCVTRDMQHPFADKFGIEFAKMRSFTEPTELARVAANKAARIIIDGEHDDETLTTALALGAVADKNANISAYFIDQSKSKLLKLHCDNVECSSSHQAEMLVRSMQDPGSSQVAEQLFSVTKGATLYSMVVPESYTGGNFESLAQGFRQQYRCTVVGIASYKNGNGMQLNPASDFQVSAGQYIHYIADVRLLATEVDWPSLAVK</sequence>
<dbReference type="SUPFAM" id="SSF81324">
    <property type="entry name" value="Voltage-gated potassium channels"/>
    <property type="match status" value="1"/>
</dbReference>
<accession>A0A418YHG7</accession>
<dbReference type="GO" id="GO:0034220">
    <property type="term" value="P:monoatomic ion transmembrane transport"/>
    <property type="evidence" value="ECO:0007669"/>
    <property type="project" value="UniProtKB-KW"/>
</dbReference>
<keyword evidence="3" id="KW-0813">Transport</keyword>
<keyword evidence="1" id="KW-1133">Transmembrane helix</keyword>
<evidence type="ECO:0000256" key="1">
    <source>
        <dbReference type="SAM" id="Phobius"/>
    </source>
</evidence>
<keyword evidence="4" id="KW-1185">Reference proteome</keyword>
<dbReference type="OrthoDB" id="9813518at2"/>
<protein>
    <submittedName>
        <fullName evidence="3">Two pore domain potassium channel family protein</fullName>
    </submittedName>
</protein>
<dbReference type="Gene3D" id="3.40.50.720">
    <property type="entry name" value="NAD(P)-binding Rossmann-like Domain"/>
    <property type="match status" value="1"/>
</dbReference>
<keyword evidence="1" id="KW-0472">Membrane</keyword>
<dbReference type="Pfam" id="PF07885">
    <property type="entry name" value="Ion_trans_2"/>
    <property type="match status" value="1"/>
</dbReference>
<dbReference type="PANTHER" id="PTHR43833">
    <property type="entry name" value="POTASSIUM CHANNEL PROTEIN 2-RELATED-RELATED"/>
    <property type="match status" value="1"/>
</dbReference>
<organism evidence="3 4">
    <name type="scientific">Motilimonas pumila</name>
    <dbReference type="NCBI Taxonomy" id="2303987"/>
    <lineage>
        <taxon>Bacteria</taxon>
        <taxon>Pseudomonadati</taxon>
        <taxon>Pseudomonadota</taxon>
        <taxon>Gammaproteobacteria</taxon>
        <taxon>Alteromonadales</taxon>
        <taxon>Alteromonadales genera incertae sedis</taxon>
        <taxon>Motilimonas</taxon>
    </lineage>
</organism>
<dbReference type="EMBL" id="QZCH01000004">
    <property type="protein sequence ID" value="RJG49515.1"/>
    <property type="molecule type" value="Genomic_DNA"/>
</dbReference>
<dbReference type="Gene3D" id="1.10.287.70">
    <property type="match status" value="1"/>
</dbReference>
<dbReference type="AlphaFoldDB" id="A0A418YHG7"/>
<name>A0A418YHG7_9GAMM</name>
<reference evidence="3 4" key="1">
    <citation type="submission" date="2018-09" db="EMBL/GenBank/DDBJ databases">
        <authorList>
            <person name="Wang F."/>
        </authorList>
    </citation>
    <scope>NUCLEOTIDE SEQUENCE [LARGE SCALE GENOMIC DNA]</scope>
    <source>
        <strain evidence="3 4">PLHSC7-2</strain>
    </source>
</reference>
<feature type="domain" description="Potassium channel" evidence="2">
    <location>
        <begin position="31"/>
        <end position="101"/>
    </location>
</feature>
<keyword evidence="3" id="KW-0406">Ion transport</keyword>
<evidence type="ECO:0000313" key="3">
    <source>
        <dbReference type="EMBL" id="RJG49515.1"/>
    </source>
</evidence>
<feature type="transmembrane region" description="Helical" evidence="1">
    <location>
        <begin position="52"/>
        <end position="71"/>
    </location>
</feature>
<dbReference type="InterPro" id="IPR050721">
    <property type="entry name" value="Trk_Ktr_HKT_K-transport"/>
</dbReference>
<proteinExistence type="predicted"/>
<evidence type="ECO:0000259" key="2">
    <source>
        <dbReference type="Pfam" id="PF07885"/>
    </source>
</evidence>
<gene>
    <name evidence="3" type="ORF">D1Z90_06040</name>
</gene>
<dbReference type="Proteomes" id="UP000283255">
    <property type="component" value="Unassembled WGS sequence"/>
</dbReference>
<dbReference type="RefSeq" id="WP_119909850.1">
    <property type="nucleotide sequence ID" value="NZ_QZCH01000004.1"/>
</dbReference>
<keyword evidence="1" id="KW-0812">Transmembrane</keyword>
<feature type="transmembrane region" description="Helical" evidence="1">
    <location>
        <begin position="77"/>
        <end position="98"/>
    </location>
</feature>
<dbReference type="InterPro" id="IPR013099">
    <property type="entry name" value="K_chnl_dom"/>
</dbReference>
<feature type="transmembrane region" description="Helical" evidence="1">
    <location>
        <begin position="20"/>
        <end position="40"/>
    </location>
</feature>
<comment type="caution">
    <text evidence="3">The sequence shown here is derived from an EMBL/GenBank/DDBJ whole genome shotgun (WGS) entry which is preliminary data.</text>
</comment>
<keyword evidence="3" id="KW-0407">Ion channel</keyword>
<evidence type="ECO:0000313" key="4">
    <source>
        <dbReference type="Proteomes" id="UP000283255"/>
    </source>
</evidence>
<dbReference type="PANTHER" id="PTHR43833:SF9">
    <property type="entry name" value="POTASSIUM CHANNEL PROTEIN YUGO-RELATED"/>
    <property type="match status" value="1"/>
</dbReference>
<reference evidence="3 4" key="2">
    <citation type="submission" date="2019-01" db="EMBL/GenBank/DDBJ databases">
        <title>Motilimonas pumilus sp. nov., isolated from the gut of sea cucumber (Apostichopus japonicus).</title>
        <authorList>
            <person name="Wang F.-Q."/>
            <person name="Ren L.-H."/>
            <person name="Lin Y.-W."/>
            <person name="Sun G.-H."/>
            <person name="Du Z.-J."/>
            <person name="Zhao J.-X."/>
            <person name="Liu X.-J."/>
            <person name="Liu L.-J."/>
        </authorList>
    </citation>
    <scope>NUCLEOTIDE SEQUENCE [LARGE SCALE GENOMIC DNA]</scope>
    <source>
        <strain evidence="3 4">PLHSC7-2</strain>
    </source>
</reference>